<reference evidence="1" key="2">
    <citation type="submission" date="2021-01" db="EMBL/GenBank/DDBJ databases">
        <authorList>
            <person name="Schikora-Tamarit M.A."/>
        </authorList>
    </citation>
    <scope>NUCLEOTIDE SEQUENCE</scope>
    <source>
        <strain evidence="1">CBS6341</strain>
    </source>
</reference>
<name>A0A9P8TFL9_9ASCO</name>
<comment type="caution">
    <text evidence="1">The sequence shown here is derived from an EMBL/GenBank/DDBJ whole genome shotgun (WGS) entry which is preliminary data.</text>
</comment>
<evidence type="ECO:0000313" key="1">
    <source>
        <dbReference type="EMBL" id="KAH3677101.1"/>
    </source>
</evidence>
<protein>
    <submittedName>
        <fullName evidence="1">Uncharacterized protein</fullName>
    </submittedName>
</protein>
<organism evidence="1 2">
    <name type="scientific">Wickerhamomyces mucosus</name>
    <dbReference type="NCBI Taxonomy" id="1378264"/>
    <lineage>
        <taxon>Eukaryota</taxon>
        <taxon>Fungi</taxon>
        <taxon>Dikarya</taxon>
        <taxon>Ascomycota</taxon>
        <taxon>Saccharomycotina</taxon>
        <taxon>Saccharomycetes</taxon>
        <taxon>Phaffomycetales</taxon>
        <taxon>Wickerhamomycetaceae</taxon>
        <taxon>Wickerhamomyces</taxon>
    </lineage>
</organism>
<accession>A0A9P8TFL9</accession>
<evidence type="ECO:0000313" key="2">
    <source>
        <dbReference type="Proteomes" id="UP000769528"/>
    </source>
</evidence>
<gene>
    <name evidence="1" type="ORF">WICMUC_001856</name>
</gene>
<keyword evidence="2" id="KW-1185">Reference proteome</keyword>
<sequence length="206" mass="22705">MLPSLSSFCILPLSSRVRIEDAPEPKNTESRKFNVDFLGSFTISSSSANLIVSNSLVDTVASEFNDSLFILESIVCLHDFLGKPPSCCDGCAGLPKIGLEIFGEFSSSKLLLLFVFFLKNSKNNNKLNNINSSNPKPTPRPTASPLLLWDDLESMDDKVEEEVALIYEVEEVEVTTVDVVGVLAKSDLVVEDKENEEVDEPIEEEL</sequence>
<dbReference type="Proteomes" id="UP000769528">
    <property type="component" value="Unassembled WGS sequence"/>
</dbReference>
<proteinExistence type="predicted"/>
<reference evidence="1" key="1">
    <citation type="journal article" date="2021" name="Open Biol.">
        <title>Shared evolutionary footprints suggest mitochondrial oxidative damage underlies multiple complex I losses in fungi.</title>
        <authorList>
            <person name="Schikora-Tamarit M.A."/>
            <person name="Marcet-Houben M."/>
            <person name="Nosek J."/>
            <person name="Gabaldon T."/>
        </authorList>
    </citation>
    <scope>NUCLEOTIDE SEQUENCE</scope>
    <source>
        <strain evidence="1">CBS6341</strain>
    </source>
</reference>
<dbReference type="AlphaFoldDB" id="A0A9P8TFL9"/>
<dbReference type="EMBL" id="JAEUBF010000550">
    <property type="protein sequence ID" value="KAH3677101.1"/>
    <property type="molecule type" value="Genomic_DNA"/>
</dbReference>